<name>A0A5D4KE32_9BACI</name>
<dbReference type="EMBL" id="VTEH01000006">
    <property type="protein sequence ID" value="TYR75574.1"/>
    <property type="molecule type" value="Genomic_DNA"/>
</dbReference>
<organism evidence="1 2">
    <name type="scientific">Rossellomorea vietnamensis</name>
    <dbReference type="NCBI Taxonomy" id="218284"/>
    <lineage>
        <taxon>Bacteria</taxon>
        <taxon>Bacillati</taxon>
        <taxon>Bacillota</taxon>
        <taxon>Bacilli</taxon>
        <taxon>Bacillales</taxon>
        <taxon>Bacillaceae</taxon>
        <taxon>Rossellomorea</taxon>
    </lineage>
</organism>
<reference evidence="1 2" key="1">
    <citation type="submission" date="2019-08" db="EMBL/GenBank/DDBJ databases">
        <title>Bacillus genomes from the desert of Cuatro Cienegas, Coahuila.</title>
        <authorList>
            <person name="Olmedo-Alvarez G."/>
        </authorList>
    </citation>
    <scope>NUCLEOTIDE SEQUENCE [LARGE SCALE GENOMIC DNA]</scope>
    <source>
        <strain evidence="1 2">CH40_1T</strain>
    </source>
</reference>
<evidence type="ECO:0000313" key="1">
    <source>
        <dbReference type="EMBL" id="TYR75574.1"/>
    </source>
</evidence>
<proteinExistence type="predicted"/>
<dbReference type="AlphaFoldDB" id="A0A5D4KE32"/>
<evidence type="ECO:0000313" key="2">
    <source>
        <dbReference type="Proteomes" id="UP000323317"/>
    </source>
</evidence>
<comment type="caution">
    <text evidence="1">The sequence shown here is derived from an EMBL/GenBank/DDBJ whole genome shotgun (WGS) entry which is preliminary data.</text>
</comment>
<sequence>MKNKLITIELDSFNDIPVVYYKGKRLTNIIDINFSWHTDTEEQGEKKLDISYADTEEGVIRGIKEVKI</sequence>
<protein>
    <submittedName>
        <fullName evidence="1">Uncharacterized protein</fullName>
    </submittedName>
</protein>
<gene>
    <name evidence="1" type="ORF">FZC79_10425</name>
</gene>
<dbReference type="Proteomes" id="UP000323317">
    <property type="component" value="Unassembled WGS sequence"/>
</dbReference>
<dbReference type="RefSeq" id="WP_148946751.1">
    <property type="nucleotide sequence ID" value="NZ_VTEH01000006.1"/>
</dbReference>
<accession>A0A5D4KE32</accession>